<reference evidence="2 4" key="11">
    <citation type="journal article" date="2015" name="Genome Res.">
        <title>The Release 6 reference sequence of the Drosophila melanogaster genome.</title>
        <authorList>
            <person name="Hoskins R.A."/>
            <person name="Carlson J.W."/>
            <person name="Wan K.H."/>
            <person name="Park S."/>
            <person name="Mendez I."/>
            <person name="Galle S.E."/>
            <person name="Booth B.W."/>
            <person name="Pfeiffer B.D."/>
            <person name="George R.A."/>
            <person name="Svirskas R."/>
            <person name="Krzywinski M."/>
            <person name="Schein J."/>
            <person name="Accardo M.C."/>
            <person name="Damia E."/>
            <person name="Messina G."/>
            <person name="Mendez-Lago M."/>
            <person name="de Pablos B."/>
            <person name="Demakova O.V."/>
            <person name="Andreyeva E.N."/>
            <person name="Boldyreva L.V."/>
            <person name="Marra M."/>
            <person name="Carvalho A.B."/>
            <person name="Dimitri P."/>
            <person name="Villasante A."/>
            <person name="Zhimulev I.F."/>
            <person name="Rubin G.M."/>
            <person name="Karpen G.H."/>
            <person name="Celniker S.E."/>
        </authorList>
    </citation>
    <scope>NUCLEOTIDE SEQUENCE [LARGE SCALE GENOMIC DNA]</scope>
    <source>
        <strain evidence="4">Berkeley</strain>
    </source>
</reference>
<dbReference type="Proteomes" id="UP000000803">
    <property type="component" value="Chromosome X"/>
</dbReference>
<dbReference type="BioGRID-ORCS" id="8673999">
    <property type="hits" value="0 hits in 1 CRISPR screen"/>
</dbReference>
<accession>E1JJ97</accession>
<protein>
    <submittedName>
        <fullName evidence="2">Uncharacterized protein</fullName>
    </submittedName>
</protein>
<reference evidence="2 4" key="10">
    <citation type="journal article" date="2015" name="G3 (Bethesda)">
        <title>Gene Model Annotations for Drosophila melanogaster: The Rule-Benders.</title>
        <authorList>
            <consortium name="FlyBase Consortium"/>
            <person name="Crosby M.A."/>
            <person name="Gramates L.S."/>
            <person name="Dos Santos G."/>
            <person name="Matthews B.B."/>
            <person name="St Pierre S.E."/>
            <person name="Zhou P."/>
            <person name="Schroeder A.J."/>
            <person name="Falls K."/>
            <person name="Emmert D.B."/>
            <person name="Russo S.M."/>
            <person name="Gelbart W.M."/>
            <person name="null"/>
        </authorList>
    </citation>
    <scope>NUCLEOTIDE SEQUENCE [LARGE SCALE GENOMIC DNA]</scope>
    <source>
        <strain evidence="4">Berkeley</strain>
    </source>
</reference>
<feature type="compositionally biased region" description="Low complexity" evidence="1">
    <location>
        <begin position="25"/>
        <end position="36"/>
    </location>
</feature>
<reference evidence="2 4" key="3">
    <citation type="journal article" date="2002" name="Genome Biol.">
        <title>Annotation of the Drosophila melanogaster euchromatic genome: a systematic review.</title>
        <authorList>
            <person name="Misra S."/>
            <person name="Crosby M.A."/>
            <person name="Mungall C.J."/>
            <person name="Matthews B.B."/>
            <person name="Campbell K.S."/>
            <person name="Hradecky P."/>
            <person name="Huang Y."/>
            <person name="Kaminker J.S."/>
            <person name="Millburn G.H."/>
            <person name="Prochnik S.E."/>
            <person name="Smith C.D."/>
            <person name="Tupy J.L."/>
            <person name="Whitfied E.J."/>
            <person name="Bayraktaroglu L."/>
            <person name="Berman B.P."/>
            <person name="Bettencourt B.R."/>
            <person name="Celniker S.E."/>
            <person name="de Grey A.D."/>
            <person name="Drysdale R.A."/>
            <person name="Harris N.L."/>
            <person name="Richter J."/>
            <person name="Russo S."/>
            <person name="Schroeder A.J."/>
            <person name="Shu S.Q."/>
            <person name="Stapleton M."/>
            <person name="Yamada C."/>
            <person name="Ashburner M."/>
            <person name="Gelbart W.M."/>
            <person name="Rubin G.M."/>
            <person name="Lewis S.E."/>
        </authorList>
    </citation>
    <scope>GENOME REANNOTATION</scope>
    <source>
        <strain evidence="4">Berkeley</strain>
    </source>
</reference>
<reference evidence="2 4" key="4">
    <citation type="journal article" date="2002" name="Genome Biol.">
        <title>The transposable elements of the Drosophila melanogaster euchromatin: a genomics perspective.</title>
        <authorList>
            <person name="Kaminker J.S."/>
            <person name="Bergman C.M."/>
            <person name="Kronmiller B."/>
            <person name="Carlson J."/>
            <person name="Svirskas R."/>
            <person name="Patel S."/>
            <person name="Frise E."/>
            <person name="Wheeler D.A."/>
            <person name="Lewis S.E."/>
            <person name="Rubin G.M."/>
            <person name="Ashburner M."/>
            <person name="Celniker S.E."/>
        </authorList>
    </citation>
    <scope>NUCLEOTIDE SEQUENCE [LARGE SCALE GENOMIC DNA]</scope>
    <source>
        <strain evidence="4">Berkeley</strain>
    </source>
</reference>
<dbReference type="EMBL" id="AE014298">
    <property type="protein sequence ID" value="ACZ95339.1"/>
    <property type="molecule type" value="Genomic_DNA"/>
</dbReference>
<sequence length="92" mass="10575">MPEKSNAKANPIGSNEVLMTEDPEQSSGSKEGSQSSEAEEEHISEAFQRLEEKLNDMERRIAHARKVKRRLFVRLLCLILDLLQAKLYLQYT</sequence>
<dbReference type="SMR" id="E1JJ97"/>
<evidence type="ECO:0000256" key="1">
    <source>
        <dbReference type="SAM" id="MobiDB-lite"/>
    </source>
</evidence>
<dbReference type="PaxDb" id="7227-FBpp0290782"/>
<dbReference type="AlphaFoldDB" id="E1JJ97"/>
<name>E1JJ97_DROME</name>
<reference evidence="2 4" key="8">
    <citation type="journal article" date="2007" name="Science">
        <title>Sequence finishing and mapping of Drosophila melanogaster heterochromatin.</title>
        <authorList>
            <person name="Hoskins R.A."/>
            <person name="Carlson J.W."/>
            <person name="Kennedy C."/>
            <person name="Acevedo D."/>
            <person name="Evans-Holm M."/>
            <person name="Frise E."/>
            <person name="Wan K.H."/>
            <person name="Park S."/>
            <person name="Mendez-Lago M."/>
            <person name="Rossi F."/>
            <person name="Villasante A."/>
            <person name="Dimitri P."/>
            <person name="Karpen G.H."/>
            <person name="Celniker S.E."/>
        </authorList>
    </citation>
    <scope>NUCLEOTIDE SEQUENCE [LARGE SCALE GENOMIC DNA]</scope>
    <source>
        <strain evidence="4">Berkeley</strain>
    </source>
</reference>
<dbReference type="InParanoid" id="E1JJ97"/>
<dbReference type="FlyBase" id="FBgn0260867">
    <property type="gene designation" value="CG42577"/>
</dbReference>
<dbReference type="VEuPathDB" id="VectorBase:FBgn0260867"/>
<gene>
    <name evidence="2" type="primary">Dmel\CG42577</name>
    <name evidence="2 3" type="ORF">CG42577</name>
    <name evidence="2" type="ORF">Dmel_CG42577</name>
</gene>
<dbReference type="GeneID" id="8673999"/>
<dbReference type="KEGG" id="dme:Dmel_CG42577"/>
<evidence type="ECO:0000313" key="3">
    <source>
        <dbReference type="FlyBase" id="FBgn0260867"/>
    </source>
</evidence>
<dbReference type="AGR" id="FB:FBgn0260867"/>
<evidence type="ECO:0000313" key="4">
    <source>
        <dbReference type="Proteomes" id="UP000000803"/>
    </source>
</evidence>
<reference evidence="2 4" key="5">
    <citation type="journal article" date="2002" name="Genome Biol.">
        <title>Heterochromatic sequences in a Drosophila whole-genome shotgun assembly.</title>
        <authorList>
            <person name="Hoskins R.A."/>
            <person name="Smith C.D."/>
            <person name="Carlson J.W."/>
            <person name="Carvalho A.B."/>
            <person name="Halpern A."/>
            <person name="Kaminker J.S."/>
            <person name="Kennedy C."/>
            <person name="Mungall C.J."/>
            <person name="Sullivan B.A."/>
            <person name="Sutton G.G."/>
            <person name="Yasuhara J.C."/>
            <person name="Wakimoto B.T."/>
            <person name="Myers E.W."/>
            <person name="Celniker S.E."/>
            <person name="Rubin G.M."/>
            <person name="Karpen G.H."/>
        </authorList>
    </citation>
    <scope>NUCLEOTIDE SEQUENCE [LARGE SCALE GENOMIC DNA]</scope>
    <source>
        <strain evidence="4">Berkeley</strain>
    </source>
</reference>
<reference evidence="2 4" key="2">
    <citation type="journal article" date="2002" name="Genome Biol.">
        <title>Finishing a whole-genome shotgun: release 3 of the Drosophila melanogaster euchromatic genome sequence.</title>
        <authorList>
            <person name="Celniker S.E."/>
            <person name="Wheeler D.A."/>
            <person name="Kronmiller B."/>
            <person name="Carlson J.W."/>
            <person name="Halpern A."/>
            <person name="Patel S."/>
            <person name="Adams M."/>
            <person name="Champe M."/>
            <person name="Dugan S.P."/>
            <person name="Frise E."/>
            <person name="Hodgson A."/>
            <person name="George R.A."/>
            <person name="Hoskins R.A."/>
            <person name="Laverty T."/>
            <person name="Muzny D.M."/>
            <person name="Nelson C.R."/>
            <person name="Pacleb J.M."/>
            <person name="Park S."/>
            <person name="Pfeiffer B.D."/>
            <person name="Richards S."/>
            <person name="Sodergren E.J."/>
            <person name="Svirskas R."/>
            <person name="Tabor P.E."/>
            <person name="Wan K."/>
            <person name="Stapleton M."/>
            <person name="Sutton G.G."/>
            <person name="Venter C."/>
            <person name="Weinstock G."/>
            <person name="Scherer S.E."/>
            <person name="Myers E.W."/>
            <person name="Gibbs R.A."/>
            <person name="Rubin G.M."/>
        </authorList>
    </citation>
    <scope>NUCLEOTIDE SEQUENCE [LARGE SCALE GENOMIC DNA]</scope>
    <source>
        <strain evidence="4">Berkeley</strain>
    </source>
</reference>
<reference evidence="2 4" key="1">
    <citation type="journal article" date="2000" name="Science">
        <title>The genome sequence of Drosophila melanogaster.</title>
        <authorList>
            <person name="Adams M.D."/>
            <person name="Celniker S.E."/>
            <person name="Holt R.A."/>
            <person name="Evans C.A."/>
            <person name="Gocayne J.D."/>
            <person name="Amanatides P.G."/>
            <person name="Scherer S.E."/>
            <person name="Li P.W."/>
            <person name="Hoskins R.A."/>
            <person name="Galle R.F."/>
            <person name="George R.A."/>
            <person name="Lewis S.E."/>
            <person name="Richards S."/>
            <person name="Ashburner M."/>
            <person name="Henderson S.N."/>
            <person name="Sutton G.G."/>
            <person name="Wortman J.R."/>
            <person name="Yandell M.D."/>
            <person name="Zhang Q."/>
            <person name="Chen L.X."/>
            <person name="Brandon R.C."/>
            <person name="Rogers Y.H."/>
            <person name="Blazej R.G."/>
            <person name="Champe M."/>
            <person name="Pfeiffer B.D."/>
            <person name="Wan K.H."/>
            <person name="Doyle C."/>
            <person name="Baxter E.G."/>
            <person name="Helt G."/>
            <person name="Nelson C.R."/>
            <person name="Gabor G.L."/>
            <person name="Abril J.F."/>
            <person name="Agbayani A."/>
            <person name="An H.J."/>
            <person name="Andrews-Pfannkoch C."/>
            <person name="Baldwin D."/>
            <person name="Ballew R.M."/>
            <person name="Basu A."/>
            <person name="Baxendale J."/>
            <person name="Bayraktaroglu L."/>
            <person name="Beasley E.M."/>
            <person name="Beeson K.Y."/>
            <person name="Benos P.V."/>
            <person name="Berman B.P."/>
            <person name="Bhandari D."/>
            <person name="Bolshakov S."/>
            <person name="Borkova D."/>
            <person name="Botchan M.R."/>
            <person name="Bouck J."/>
            <person name="Brokstein P."/>
            <person name="Brottier P."/>
            <person name="Burtis K.C."/>
            <person name="Busam D.A."/>
            <person name="Butler H."/>
            <person name="Cadieu E."/>
            <person name="Center A."/>
            <person name="Chandra I."/>
            <person name="Cherry J.M."/>
            <person name="Cawley S."/>
            <person name="Dahlke C."/>
            <person name="Davenport L.B."/>
            <person name="Davies P."/>
            <person name="de Pablos B."/>
            <person name="Delcher A."/>
            <person name="Deng Z."/>
            <person name="Mays A.D."/>
            <person name="Dew I."/>
            <person name="Dietz S.M."/>
            <person name="Dodson K."/>
            <person name="Doup L.E."/>
            <person name="Downes M."/>
            <person name="Dugan-Rocha S."/>
            <person name="Dunkov B.C."/>
            <person name="Dunn P."/>
            <person name="Durbin K.J."/>
            <person name="Evangelista C.C."/>
            <person name="Ferraz C."/>
            <person name="Ferriera S."/>
            <person name="Fleischmann W."/>
            <person name="Fosler C."/>
            <person name="Gabrielian A.E."/>
            <person name="Garg N.S."/>
            <person name="Gelbart W.M."/>
            <person name="Glasser K."/>
            <person name="Glodek A."/>
            <person name="Gong F."/>
            <person name="Gorrell J.H."/>
            <person name="Gu Z."/>
            <person name="Guan P."/>
            <person name="Harris M."/>
            <person name="Harris N.L."/>
            <person name="Harvey D."/>
            <person name="Heiman T.J."/>
            <person name="Hernandez J.R."/>
            <person name="Houck J."/>
            <person name="Hostin D."/>
            <person name="Houston K.A."/>
            <person name="Howland T.J."/>
            <person name="Wei M.H."/>
            <person name="Ibegwam C."/>
            <person name="Jalali M."/>
            <person name="Kalush F."/>
            <person name="Karpen G.H."/>
            <person name="Ke Z."/>
            <person name="Kennison J.A."/>
            <person name="Ketchum K.A."/>
            <person name="Kimmel B.E."/>
            <person name="Kodira C.D."/>
            <person name="Kraft C."/>
            <person name="Kravitz S."/>
            <person name="Kulp D."/>
            <person name="Lai Z."/>
            <person name="Lasko P."/>
            <person name="Lei Y."/>
            <person name="Levitsky A.A."/>
            <person name="Li J."/>
            <person name="Li Z."/>
            <person name="Liang Y."/>
            <person name="Lin X."/>
            <person name="Liu X."/>
            <person name="Mattei B."/>
            <person name="McIntosh T.C."/>
            <person name="McLeod M.P."/>
            <person name="McPherson D."/>
            <person name="Merkulov G."/>
            <person name="Milshina N.V."/>
            <person name="Mobarry C."/>
            <person name="Morris J."/>
            <person name="Moshrefi A."/>
            <person name="Mount S.M."/>
            <person name="Moy M."/>
            <person name="Murphy B."/>
            <person name="Murphy L."/>
            <person name="Muzny D.M."/>
            <person name="Nelson D.L."/>
            <person name="Nelson D.R."/>
            <person name="Nelson K.A."/>
            <person name="Nixon K."/>
            <person name="Nusskern D.R."/>
            <person name="Pacleb J.M."/>
            <person name="Palazzolo M."/>
            <person name="Pittman G.S."/>
            <person name="Pan S."/>
            <person name="Pollard J."/>
            <person name="Puri V."/>
            <person name="Reese M.G."/>
            <person name="Reinert K."/>
            <person name="Remington K."/>
            <person name="Saunders R.D."/>
            <person name="Scheeler F."/>
            <person name="Shen H."/>
            <person name="Shue B.C."/>
            <person name="Siden-Kiamos I."/>
            <person name="Simpson M."/>
            <person name="Skupski M.P."/>
            <person name="Smith T."/>
            <person name="Spier E."/>
            <person name="Spradling A.C."/>
            <person name="Stapleton M."/>
            <person name="Strong R."/>
            <person name="Sun E."/>
            <person name="Svirskas R."/>
            <person name="Tector C."/>
            <person name="Turner R."/>
            <person name="Venter E."/>
            <person name="Wang A.H."/>
            <person name="Wang X."/>
            <person name="Wang Z.Y."/>
            <person name="Wassarman D.A."/>
            <person name="Weinstock G.M."/>
            <person name="Weissenbach J."/>
            <person name="Williams S.M."/>
            <person name="WoodageT"/>
            <person name="Worley K.C."/>
            <person name="Wu D."/>
            <person name="Yang S."/>
            <person name="Yao Q.A."/>
            <person name="Ye J."/>
            <person name="Yeh R.F."/>
            <person name="Zaveri J.S."/>
            <person name="Zhan M."/>
            <person name="Zhang G."/>
            <person name="Zhao Q."/>
            <person name="Zheng L."/>
            <person name="Zheng X.H."/>
            <person name="Zhong F.N."/>
            <person name="Zhong W."/>
            <person name="Zhou X."/>
            <person name="Zhu S."/>
            <person name="Zhu X."/>
            <person name="Smith H.O."/>
            <person name="Gibbs R.A."/>
            <person name="Myers E.W."/>
            <person name="Rubin G.M."/>
            <person name="Venter J.C."/>
        </authorList>
    </citation>
    <scope>NUCLEOTIDE SEQUENCE [LARGE SCALE GENOMIC DNA]</scope>
    <source>
        <strain evidence="4">Berkeley</strain>
    </source>
</reference>
<dbReference type="RefSeq" id="NP_001162806.1">
    <property type="nucleotide sequence ID" value="NM_001169335.2"/>
</dbReference>
<reference evidence="2 4" key="7">
    <citation type="journal article" date="2007" name="Science">
        <title>The Release 5.1 annotation of Drosophila melanogaster heterochromatin.</title>
        <authorList>
            <person name="Smith C.D."/>
            <person name="Shu S."/>
            <person name="Mungall C.J."/>
            <person name="Karpen G.H."/>
        </authorList>
    </citation>
    <scope>NUCLEOTIDE SEQUENCE [LARGE SCALE GENOMIC DNA]</scope>
    <source>
        <strain evidence="4">Berkeley</strain>
    </source>
</reference>
<proteinExistence type="predicted"/>
<dbReference type="HOGENOM" id="CLU_187100_0_0_1"/>
<evidence type="ECO:0000313" key="2">
    <source>
        <dbReference type="EMBL" id="ACZ95339.1"/>
    </source>
</evidence>
<dbReference type="Bgee" id="FBgn0260867">
    <property type="expression patterns" value="Expressed in spermatocyte in testis and 13 other cell types or tissues"/>
</dbReference>
<feature type="region of interest" description="Disordered" evidence="1">
    <location>
        <begin position="1"/>
        <end position="44"/>
    </location>
</feature>
<reference evidence="2 4" key="6">
    <citation type="journal article" date="2005" name="PLoS Comput. Biol.">
        <title>Combined evidence annotation of transposable elements in genome sequences.</title>
        <authorList>
            <person name="Quesneville H."/>
            <person name="Bergman C.M."/>
            <person name="Andrieu O."/>
            <person name="Autard D."/>
            <person name="Nouaud D."/>
            <person name="Ashburner M."/>
            <person name="Anxolabehere D."/>
        </authorList>
    </citation>
    <scope>NUCLEOTIDE SEQUENCE [LARGE SCALE GENOMIC DNA]</scope>
    <source>
        <strain evidence="4">Berkeley</strain>
    </source>
</reference>
<organism evidence="2 4">
    <name type="scientific">Drosophila melanogaster</name>
    <name type="common">Fruit fly</name>
    <dbReference type="NCBI Taxonomy" id="7227"/>
    <lineage>
        <taxon>Eukaryota</taxon>
        <taxon>Metazoa</taxon>
        <taxon>Ecdysozoa</taxon>
        <taxon>Arthropoda</taxon>
        <taxon>Hexapoda</taxon>
        <taxon>Insecta</taxon>
        <taxon>Pterygota</taxon>
        <taxon>Neoptera</taxon>
        <taxon>Endopterygota</taxon>
        <taxon>Diptera</taxon>
        <taxon>Brachycera</taxon>
        <taxon>Muscomorpha</taxon>
        <taxon>Ephydroidea</taxon>
        <taxon>Drosophilidae</taxon>
        <taxon>Drosophila</taxon>
        <taxon>Sophophora</taxon>
    </lineage>
</organism>
<reference evidence="2 4" key="9">
    <citation type="journal article" date="2015" name="G3 (Bethesda)">
        <title>Gene Model Annotations for Drosophila melanogaster: Impact of High-Throughput Data.</title>
        <authorList>
            <consortium name="FlyBase Consortium"/>
            <person name="Matthews B.B."/>
            <person name="Dos Santos G."/>
            <person name="Crosby M.A."/>
            <person name="Emmert D.B."/>
            <person name="St Pierre S.E."/>
            <person name="Gramates L.S."/>
            <person name="Zhou P."/>
            <person name="Schroeder A.J."/>
            <person name="Falls K."/>
            <person name="Strelets V."/>
            <person name="Russo S.M."/>
            <person name="Gelbart W.M."/>
            <person name="null"/>
        </authorList>
    </citation>
    <scope>NUCLEOTIDE SEQUENCE [LARGE SCALE GENOMIC DNA]</scope>
    <source>
        <strain evidence="4">Berkeley</strain>
    </source>
</reference>
<keyword evidence="4" id="KW-1185">Reference proteome</keyword>